<name>A0A1E4SW10_9ASCO</name>
<sequence>MIGNYKAVVLQRLPEAGNHCQIFTGYLSDSRVCLFERIIKRSSGISKSARQFSLS</sequence>
<evidence type="ECO:0000313" key="2">
    <source>
        <dbReference type="Proteomes" id="UP000094801"/>
    </source>
</evidence>
<dbReference type="Proteomes" id="UP000094801">
    <property type="component" value="Unassembled WGS sequence"/>
</dbReference>
<accession>A0A1E4SW10</accession>
<evidence type="ECO:0000313" key="1">
    <source>
        <dbReference type="EMBL" id="ODV83676.1"/>
    </source>
</evidence>
<organism evidence="1 2">
    <name type="scientific">[Candida] arabinofermentans NRRL YB-2248</name>
    <dbReference type="NCBI Taxonomy" id="983967"/>
    <lineage>
        <taxon>Eukaryota</taxon>
        <taxon>Fungi</taxon>
        <taxon>Dikarya</taxon>
        <taxon>Ascomycota</taxon>
        <taxon>Saccharomycotina</taxon>
        <taxon>Pichiomycetes</taxon>
        <taxon>Pichiales</taxon>
        <taxon>Pichiaceae</taxon>
        <taxon>Ogataea</taxon>
        <taxon>Ogataea/Candida clade</taxon>
    </lineage>
</organism>
<gene>
    <name evidence="1" type="ORF">CANARDRAFT_74536</name>
</gene>
<proteinExistence type="predicted"/>
<protein>
    <submittedName>
        <fullName evidence="1">Uncharacterized protein</fullName>
    </submittedName>
</protein>
<dbReference type="EMBL" id="KV453861">
    <property type="protein sequence ID" value="ODV83676.1"/>
    <property type="molecule type" value="Genomic_DNA"/>
</dbReference>
<keyword evidence="2" id="KW-1185">Reference proteome</keyword>
<reference evidence="2" key="1">
    <citation type="submission" date="2016-04" db="EMBL/GenBank/DDBJ databases">
        <title>Comparative genomics of biotechnologically important yeasts.</title>
        <authorList>
            <consortium name="DOE Joint Genome Institute"/>
            <person name="Riley R."/>
            <person name="Haridas S."/>
            <person name="Wolfe K.H."/>
            <person name="Lopes M.R."/>
            <person name="Hittinger C.T."/>
            <person name="Goker M."/>
            <person name="Salamov A."/>
            <person name="Wisecaver J."/>
            <person name="Long T.M."/>
            <person name="Aerts A.L."/>
            <person name="Barry K."/>
            <person name="Choi C."/>
            <person name="Clum A."/>
            <person name="Coughlan A.Y."/>
            <person name="Deshpande S."/>
            <person name="Douglass A.P."/>
            <person name="Hanson S.J."/>
            <person name="Klenk H.-P."/>
            <person name="Labutti K."/>
            <person name="Lapidus A."/>
            <person name="Lindquist E."/>
            <person name="Lipzen A."/>
            <person name="Meier-Kolthoff J.P."/>
            <person name="Ohm R.A."/>
            <person name="Otillar R.P."/>
            <person name="Pangilinan J."/>
            <person name="Peng Y."/>
            <person name="Rokas A."/>
            <person name="Rosa C.A."/>
            <person name="Scheuner C."/>
            <person name="Sibirny A.A."/>
            <person name="Slot J.C."/>
            <person name="Stielow J.B."/>
            <person name="Sun H."/>
            <person name="Kurtzman C.P."/>
            <person name="Blackwell M."/>
            <person name="Grigoriev I.V."/>
            <person name="Jeffries T.W."/>
        </authorList>
    </citation>
    <scope>NUCLEOTIDE SEQUENCE [LARGE SCALE GENOMIC DNA]</scope>
    <source>
        <strain evidence="2">NRRL YB-2248</strain>
    </source>
</reference>
<dbReference type="AlphaFoldDB" id="A0A1E4SW10"/>